<gene>
    <name evidence="1" type="ORF">BV25DRAFT_1814335</name>
</gene>
<accession>A0ACB8SK53</accession>
<reference evidence="1" key="1">
    <citation type="submission" date="2021-03" db="EMBL/GenBank/DDBJ databases">
        <authorList>
            <consortium name="DOE Joint Genome Institute"/>
            <person name="Ahrendt S."/>
            <person name="Looney B.P."/>
            <person name="Miyauchi S."/>
            <person name="Morin E."/>
            <person name="Drula E."/>
            <person name="Courty P.E."/>
            <person name="Chicoki N."/>
            <person name="Fauchery L."/>
            <person name="Kohler A."/>
            <person name="Kuo A."/>
            <person name="Labutti K."/>
            <person name="Pangilinan J."/>
            <person name="Lipzen A."/>
            <person name="Riley R."/>
            <person name="Andreopoulos W."/>
            <person name="He G."/>
            <person name="Johnson J."/>
            <person name="Barry K.W."/>
            <person name="Grigoriev I.V."/>
            <person name="Nagy L."/>
            <person name="Hibbett D."/>
            <person name="Henrissat B."/>
            <person name="Matheny P.B."/>
            <person name="Labbe J."/>
            <person name="Martin F."/>
        </authorList>
    </citation>
    <scope>NUCLEOTIDE SEQUENCE</scope>
    <source>
        <strain evidence="1">HHB10654</strain>
    </source>
</reference>
<organism evidence="1 2">
    <name type="scientific">Artomyces pyxidatus</name>
    <dbReference type="NCBI Taxonomy" id="48021"/>
    <lineage>
        <taxon>Eukaryota</taxon>
        <taxon>Fungi</taxon>
        <taxon>Dikarya</taxon>
        <taxon>Basidiomycota</taxon>
        <taxon>Agaricomycotina</taxon>
        <taxon>Agaricomycetes</taxon>
        <taxon>Russulales</taxon>
        <taxon>Auriscalpiaceae</taxon>
        <taxon>Artomyces</taxon>
    </lineage>
</organism>
<dbReference type="EMBL" id="MU277267">
    <property type="protein sequence ID" value="KAI0056310.1"/>
    <property type="molecule type" value="Genomic_DNA"/>
</dbReference>
<keyword evidence="2" id="KW-1185">Reference proteome</keyword>
<comment type="caution">
    <text evidence="1">The sequence shown here is derived from an EMBL/GenBank/DDBJ whole genome shotgun (WGS) entry which is preliminary data.</text>
</comment>
<sequence>MLLPASLTTSAYAIVVAALCVIRSAATPCVEPSVRREWRAMPVEERADWIRAVNCLANLPHNPALTPTVAPSFSQIPAVNASGSYYDDFVYMHMDLNILIHSTGLFLPWHRWYVSVYETALKEKCGYTGTSPYWNWSKDSSDVFSSDFFKDADPVSGLGGWGDPNTDFRVPDGGFHAMPLSYPSPHTVRRNFTAQPFNTPTAPEPLKYANTSITPAEVSKLVNGWVGDYRGFQQYFEQFEGAHSAVHLMMGGDLGGTCPDNAPPGCTPGPTWSANEPLFWMHHAMVDKVWFDWQHKTPANTHIFFGGSVQALENTTINNEYPNGLPPWLHLNSTMPADGMFPPARIGDVLSTTGDLLCYVYE</sequence>
<proteinExistence type="predicted"/>
<reference evidence="1" key="2">
    <citation type="journal article" date="2022" name="New Phytol.">
        <title>Evolutionary transition to the ectomycorrhizal habit in the genomes of a hyperdiverse lineage of mushroom-forming fungi.</title>
        <authorList>
            <person name="Looney B."/>
            <person name="Miyauchi S."/>
            <person name="Morin E."/>
            <person name="Drula E."/>
            <person name="Courty P.E."/>
            <person name="Kohler A."/>
            <person name="Kuo A."/>
            <person name="LaButti K."/>
            <person name="Pangilinan J."/>
            <person name="Lipzen A."/>
            <person name="Riley R."/>
            <person name="Andreopoulos W."/>
            <person name="He G."/>
            <person name="Johnson J."/>
            <person name="Nolan M."/>
            <person name="Tritt A."/>
            <person name="Barry K.W."/>
            <person name="Grigoriev I.V."/>
            <person name="Nagy L.G."/>
            <person name="Hibbett D."/>
            <person name="Henrissat B."/>
            <person name="Matheny P.B."/>
            <person name="Labbe J."/>
            <person name="Martin F.M."/>
        </authorList>
    </citation>
    <scope>NUCLEOTIDE SEQUENCE</scope>
    <source>
        <strain evidence="1">HHB10654</strain>
    </source>
</reference>
<dbReference type="Proteomes" id="UP000814140">
    <property type="component" value="Unassembled WGS sequence"/>
</dbReference>
<evidence type="ECO:0000313" key="1">
    <source>
        <dbReference type="EMBL" id="KAI0056310.1"/>
    </source>
</evidence>
<protein>
    <submittedName>
        <fullName evidence="1">Di-copper centre-containing protein</fullName>
    </submittedName>
</protein>
<name>A0ACB8SK53_9AGAM</name>
<evidence type="ECO:0000313" key="2">
    <source>
        <dbReference type="Proteomes" id="UP000814140"/>
    </source>
</evidence>